<dbReference type="AlphaFoldDB" id="A0A0F9BLC0"/>
<dbReference type="EMBL" id="LAZR01040382">
    <property type="protein sequence ID" value="KKL14622.1"/>
    <property type="molecule type" value="Genomic_DNA"/>
</dbReference>
<feature type="non-terminal residue" evidence="2">
    <location>
        <position position="91"/>
    </location>
</feature>
<sequence>MNATRNILIITVICALAIPSFADWPDTDDHKMHWPQLPDPFGWDVFAGTTADGTQKVLADDWLCTQSGPVDDIHFWGSRQGEWEVNPPLPG</sequence>
<gene>
    <name evidence="2" type="ORF">LCGC14_2513840</name>
</gene>
<protein>
    <recommendedName>
        <fullName evidence="1">DUF7901 domain-containing protein</fullName>
    </recommendedName>
</protein>
<dbReference type="Pfam" id="PF25470">
    <property type="entry name" value="DUF7901"/>
    <property type="match status" value="1"/>
</dbReference>
<name>A0A0F9BLC0_9ZZZZ</name>
<evidence type="ECO:0000313" key="2">
    <source>
        <dbReference type="EMBL" id="KKL14622.1"/>
    </source>
</evidence>
<comment type="caution">
    <text evidence="2">The sequence shown here is derived from an EMBL/GenBank/DDBJ whole genome shotgun (WGS) entry which is preliminary data.</text>
</comment>
<feature type="domain" description="DUF7901" evidence="1">
    <location>
        <begin position="32"/>
        <end position="87"/>
    </location>
</feature>
<reference evidence="2" key="1">
    <citation type="journal article" date="2015" name="Nature">
        <title>Complex archaea that bridge the gap between prokaryotes and eukaryotes.</title>
        <authorList>
            <person name="Spang A."/>
            <person name="Saw J.H."/>
            <person name="Jorgensen S.L."/>
            <person name="Zaremba-Niedzwiedzka K."/>
            <person name="Martijn J."/>
            <person name="Lind A.E."/>
            <person name="van Eijk R."/>
            <person name="Schleper C."/>
            <person name="Guy L."/>
            <person name="Ettema T.J."/>
        </authorList>
    </citation>
    <scope>NUCLEOTIDE SEQUENCE</scope>
</reference>
<evidence type="ECO:0000259" key="1">
    <source>
        <dbReference type="Pfam" id="PF25470"/>
    </source>
</evidence>
<proteinExistence type="predicted"/>
<organism evidence="2">
    <name type="scientific">marine sediment metagenome</name>
    <dbReference type="NCBI Taxonomy" id="412755"/>
    <lineage>
        <taxon>unclassified sequences</taxon>
        <taxon>metagenomes</taxon>
        <taxon>ecological metagenomes</taxon>
    </lineage>
</organism>
<dbReference type="InterPro" id="IPR057223">
    <property type="entry name" value="DUF7901"/>
</dbReference>
<accession>A0A0F9BLC0</accession>